<dbReference type="Pfam" id="PF00498">
    <property type="entry name" value="FHA"/>
    <property type="match status" value="1"/>
</dbReference>
<dbReference type="InterPro" id="IPR000719">
    <property type="entry name" value="Prot_kinase_dom"/>
</dbReference>
<reference evidence="10" key="1">
    <citation type="submission" date="2022-08" db="EMBL/GenBank/DDBJ databases">
        <title>Novel sulphate-reducing endosymbionts in the free-living metamonad Anaeramoeba.</title>
        <authorList>
            <person name="Jerlstrom-Hultqvist J."/>
            <person name="Cepicka I."/>
            <person name="Gallot-Lavallee L."/>
            <person name="Salas-Leiva D."/>
            <person name="Curtis B.A."/>
            <person name="Zahonova K."/>
            <person name="Pipaliya S."/>
            <person name="Dacks J."/>
            <person name="Roger A.J."/>
        </authorList>
    </citation>
    <scope>NUCLEOTIDE SEQUENCE</scope>
    <source>
        <strain evidence="10">Busselton2</strain>
    </source>
</reference>
<dbReference type="FunFam" id="3.30.200.20:FF:000003">
    <property type="entry name" value="Non-specific serine/threonine protein kinase"/>
    <property type="match status" value="1"/>
</dbReference>
<keyword evidence="1" id="KW-0723">Serine/threonine-protein kinase</keyword>
<dbReference type="InterPro" id="IPR050205">
    <property type="entry name" value="CDPK_Ser/Thr_kinases"/>
</dbReference>
<dbReference type="Gene3D" id="2.60.200.20">
    <property type="match status" value="1"/>
</dbReference>
<keyword evidence="5 6" id="KW-0067">ATP-binding</keyword>
<evidence type="ECO:0000256" key="1">
    <source>
        <dbReference type="ARBA" id="ARBA00022527"/>
    </source>
</evidence>
<feature type="region of interest" description="Disordered" evidence="7">
    <location>
        <begin position="1"/>
        <end position="29"/>
    </location>
</feature>
<dbReference type="SMART" id="SM00240">
    <property type="entry name" value="FHA"/>
    <property type="match status" value="1"/>
</dbReference>
<dbReference type="FunFam" id="1.10.510.10:FF:000571">
    <property type="entry name" value="Maternal embryonic leucine zipper kinase"/>
    <property type="match status" value="1"/>
</dbReference>
<dbReference type="InterPro" id="IPR011009">
    <property type="entry name" value="Kinase-like_dom_sf"/>
</dbReference>
<feature type="compositionally biased region" description="Basic residues" evidence="7">
    <location>
        <begin position="465"/>
        <end position="476"/>
    </location>
</feature>
<comment type="caution">
    <text evidence="10">The sequence shown here is derived from an EMBL/GenBank/DDBJ whole genome shotgun (WGS) entry which is preliminary data.</text>
</comment>
<evidence type="ECO:0000313" key="10">
    <source>
        <dbReference type="EMBL" id="KAJ3448976.1"/>
    </source>
</evidence>
<dbReference type="PROSITE" id="PS50006">
    <property type="entry name" value="FHA_DOMAIN"/>
    <property type="match status" value="1"/>
</dbReference>
<dbReference type="SUPFAM" id="SSF56112">
    <property type="entry name" value="Protein kinase-like (PK-like)"/>
    <property type="match status" value="1"/>
</dbReference>
<dbReference type="PROSITE" id="PS00107">
    <property type="entry name" value="PROTEIN_KINASE_ATP"/>
    <property type="match status" value="1"/>
</dbReference>
<evidence type="ECO:0000256" key="5">
    <source>
        <dbReference type="ARBA" id="ARBA00022840"/>
    </source>
</evidence>
<feature type="compositionally biased region" description="Basic and acidic residues" evidence="7">
    <location>
        <begin position="1"/>
        <end position="20"/>
    </location>
</feature>
<keyword evidence="4 10" id="KW-0418">Kinase</keyword>
<dbReference type="CDD" id="cd05117">
    <property type="entry name" value="STKc_CAMK"/>
    <property type="match status" value="1"/>
</dbReference>
<dbReference type="Gene3D" id="3.30.200.20">
    <property type="entry name" value="Phosphorylase Kinase, domain 1"/>
    <property type="match status" value="1"/>
</dbReference>
<keyword evidence="3 6" id="KW-0547">Nucleotide-binding</keyword>
<protein>
    <submittedName>
        <fullName evidence="10">Serine/threonine-protein kinase fhke-related</fullName>
    </submittedName>
</protein>
<feature type="region of interest" description="Disordered" evidence="7">
    <location>
        <begin position="460"/>
        <end position="565"/>
    </location>
</feature>
<dbReference type="GO" id="GO:0005524">
    <property type="term" value="F:ATP binding"/>
    <property type="evidence" value="ECO:0007669"/>
    <property type="project" value="UniProtKB-UniRule"/>
</dbReference>
<dbReference type="AlphaFoldDB" id="A0AAV8A7N4"/>
<dbReference type="InterPro" id="IPR017441">
    <property type="entry name" value="Protein_kinase_ATP_BS"/>
</dbReference>
<feature type="domain" description="FHA" evidence="8">
    <location>
        <begin position="54"/>
        <end position="120"/>
    </location>
</feature>
<evidence type="ECO:0000256" key="3">
    <source>
        <dbReference type="ARBA" id="ARBA00022741"/>
    </source>
</evidence>
<gene>
    <name evidence="10" type="ORF">M0812_01464</name>
</gene>
<feature type="domain" description="Protein kinase" evidence="9">
    <location>
        <begin position="173"/>
        <end position="435"/>
    </location>
</feature>
<dbReference type="PANTHER" id="PTHR24349">
    <property type="entry name" value="SERINE/THREONINE-PROTEIN KINASE"/>
    <property type="match status" value="1"/>
</dbReference>
<dbReference type="PROSITE" id="PS50011">
    <property type="entry name" value="PROTEIN_KINASE_DOM"/>
    <property type="match status" value="1"/>
</dbReference>
<evidence type="ECO:0000256" key="2">
    <source>
        <dbReference type="ARBA" id="ARBA00022679"/>
    </source>
</evidence>
<keyword evidence="2" id="KW-0808">Transferase</keyword>
<dbReference type="EMBL" id="JANTQA010000015">
    <property type="protein sequence ID" value="KAJ3448976.1"/>
    <property type="molecule type" value="Genomic_DNA"/>
</dbReference>
<dbReference type="InterPro" id="IPR008984">
    <property type="entry name" value="SMAD_FHA_dom_sf"/>
</dbReference>
<dbReference type="Proteomes" id="UP001146793">
    <property type="component" value="Unassembled WGS sequence"/>
</dbReference>
<evidence type="ECO:0000256" key="4">
    <source>
        <dbReference type="ARBA" id="ARBA00022777"/>
    </source>
</evidence>
<name>A0AAV8A7N4_9EUKA</name>
<evidence type="ECO:0000256" key="7">
    <source>
        <dbReference type="SAM" id="MobiDB-lite"/>
    </source>
</evidence>
<feature type="compositionally biased region" description="Basic residues" evidence="7">
    <location>
        <begin position="519"/>
        <end position="565"/>
    </location>
</feature>
<accession>A0AAV8A7N4</accession>
<dbReference type="InterPro" id="IPR008271">
    <property type="entry name" value="Ser/Thr_kinase_AS"/>
</dbReference>
<dbReference type="Gene3D" id="1.10.510.10">
    <property type="entry name" value="Transferase(Phosphotransferase) domain 1"/>
    <property type="match status" value="1"/>
</dbReference>
<dbReference type="Pfam" id="PF00069">
    <property type="entry name" value="Pkinase"/>
    <property type="match status" value="1"/>
</dbReference>
<dbReference type="PROSITE" id="PS00108">
    <property type="entry name" value="PROTEIN_KINASE_ST"/>
    <property type="match status" value="1"/>
</dbReference>
<dbReference type="InterPro" id="IPR000253">
    <property type="entry name" value="FHA_dom"/>
</dbReference>
<dbReference type="GO" id="GO:0004674">
    <property type="term" value="F:protein serine/threonine kinase activity"/>
    <property type="evidence" value="ECO:0007669"/>
    <property type="project" value="UniProtKB-KW"/>
</dbReference>
<proteinExistence type="predicted"/>
<evidence type="ECO:0000313" key="11">
    <source>
        <dbReference type="Proteomes" id="UP001146793"/>
    </source>
</evidence>
<dbReference type="SUPFAM" id="SSF49879">
    <property type="entry name" value="SMAD/FHA domain"/>
    <property type="match status" value="1"/>
</dbReference>
<evidence type="ECO:0000259" key="9">
    <source>
        <dbReference type="PROSITE" id="PS50011"/>
    </source>
</evidence>
<evidence type="ECO:0000259" key="8">
    <source>
        <dbReference type="PROSITE" id="PS50006"/>
    </source>
</evidence>
<feature type="binding site" evidence="6">
    <location>
        <position position="206"/>
    </location>
    <ligand>
        <name>ATP</name>
        <dbReference type="ChEBI" id="CHEBI:30616"/>
    </ligand>
</feature>
<evidence type="ECO:0000256" key="6">
    <source>
        <dbReference type="PROSITE-ProRule" id="PRU10141"/>
    </source>
</evidence>
<dbReference type="SMART" id="SM00220">
    <property type="entry name" value="S_TKc"/>
    <property type="match status" value="1"/>
</dbReference>
<organism evidence="10 11">
    <name type="scientific">Anaeramoeba flamelloides</name>
    <dbReference type="NCBI Taxonomy" id="1746091"/>
    <lineage>
        <taxon>Eukaryota</taxon>
        <taxon>Metamonada</taxon>
        <taxon>Anaeramoebidae</taxon>
        <taxon>Anaeramoeba</taxon>
    </lineage>
</organism>
<sequence length="565" mass="65223">MSKSENKKEKKDEEKNKNSEKGNGNENKETLLFGMLNSTVEGVENIPLYKDQIVVIGRNKQSTCVLSDGGISGKHCTIEFQAKENKEKNNSPNPKLKVPQYNVILEDFSSNGTFLNGFKLGKGNRRMIYHSDTISFGEPKGWFAQEKEIAKFIFEDYNVISPERMNCQILSLYDLKHQLGKGHYATVQLGVHKSTGENFAIKIVAKDQFKKSLFGRNRLMDEAKVMKRISHPNIVNVKDIHETENYLYLVLELVKGGELIDRIIKKGSFSEEESRVVFLQLLDVVKYLHSQGIVHRDLKPENILLTSQESDTDIKVADFGLSRIIESNQNMITQIGTINYIAPEVLERQWQGGYGKECDYWSLGVILYIMLTGVMPFTNEKNISVTEQITKIPVDFPSQNWDNISIAAKHLVKRLLTIKVEERINVEDCYQHPWVLNQSYRITDECQKEYHQISEQKKIQFNESRKKKNSPKKIQKKNSNNLLTQQSTEELDFGANNNNCDNKNNDSDDDTEEIDETRKRKHKTKAKKVKKKVKKKNKKKEKQKSKKVKHQKKKSKKNSKSKKKK</sequence>